<keyword evidence="2" id="KW-1185">Reference proteome</keyword>
<dbReference type="Proteomes" id="UP000676649">
    <property type="component" value="Chromosome"/>
</dbReference>
<dbReference type="KEGG" id="mpad:KEF85_03345"/>
<sequence length="68" mass="7570">MTISLGFNLRIHSTALSGRHAEWSALQAATSQLCRKSLCQVSFLSDFPLLPLERNQSILLKEKPDGRS</sequence>
<dbReference type="AlphaFoldDB" id="A0A975MP99"/>
<accession>A0A975MP99</accession>
<name>A0A975MP99_9GAMM</name>
<organism evidence="1 2">
    <name type="scientific">Methylomonas paludis</name>
    <dbReference type="NCBI Taxonomy" id="1173101"/>
    <lineage>
        <taxon>Bacteria</taxon>
        <taxon>Pseudomonadati</taxon>
        <taxon>Pseudomonadota</taxon>
        <taxon>Gammaproteobacteria</taxon>
        <taxon>Methylococcales</taxon>
        <taxon>Methylococcaceae</taxon>
        <taxon>Methylomonas</taxon>
    </lineage>
</organism>
<dbReference type="RefSeq" id="WP_215583311.1">
    <property type="nucleotide sequence ID" value="NZ_CP073754.1"/>
</dbReference>
<protein>
    <submittedName>
        <fullName evidence="1">Uncharacterized protein</fullName>
    </submittedName>
</protein>
<reference evidence="1" key="1">
    <citation type="submission" date="2021-04" db="EMBL/GenBank/DDBJ databases">
        <title>Draft genome sequence data of methanotrophic Methylovulum sp. strain S1L and Methylomonas sp. strain S2AM isolated from boreal lake water columns.</title>
        <authorList>
            <person name="Rissanen A.J."/>
            <person name="Mangayil R."/>
            <person name="Svenning M.M."/>
            <person name="Khanongnuch R."/>
        </authorList>
    </citation>
    <scope>NUCLEOTIDE SEQUENCE</scope>
    <source>
        <strain evidence="1">S2AM</strain>
    </source>
</reference>
<dbReference type="EMBL" id="CP073754">
    <property type="protein sequence ID" value="QWF71528.1"/>
    <property type="molecule type" value="Genomic_DNA"/>
</dbReference>
<evidence type="ECO:0000313" key="1">
    <source>
        <dbReference type="EMBL" id="QWF71528.1"/>
    </source>
</evidence>
<gene>
    <name evidence="1" type="ORF">KEF85_03345</name>
</gene>
<evidence type="ECO:0000313" key="2">
    <source>
        <dbReference type="Proteomes" id="UP000676649"/>
    </source>
</evidence>
<proteinExistence type="predicted"/>